<comment type="caution">
    <text evidence="4">The sequence shown here is derived from an EMBL/GenBank/DDBJ whole genome shotgun (WGS) entry which is preliminary data.</text>
</comment>
<dbReference type="GO" id="GO:0022857">
    <property type="term" value="F:transmembrane transporter activity"/>
    <property type="evidence" value="ECO:0007669"/>
    <property type="project" value="TreeGrafter"/>
</dbReference>
<evidence type="ECO:0000313" key="5">
    <source>
        <dbReference type="Proteomes" id="UP000631300"/>
    </source>
</evidence>
<dbReference type="GO" id="GO:0005886">
    <property type="term" value="C:plasma membrane"/>
    <property type="evidence" value="ECO:0007669"/>
    <property type="project" value="TreeGrafter"/>
</dbReference>
<dbReference type="PROSITE" id="PS00211">
    <property type="entry name" value="ABC_TRANSPORTER_1"/>
    <property type="match status" value="1"/>
</dbReference>
<proteinExistence type="predicted"/>
<dbReference type="PROSITE" id="PS50893">
    <property type="entry name" value="ABC_TRANSPORTER_2"/>
    <property type="match status" value="1"/>
</dbReference>
<gene>
    <name evidence="4" type="ORF">GCM10007391_08490</name>
</gene>
<dbReference type="SMART" id="SM00382">
    <property type="entry name" value="AAA"/>
    <property type="match status" value="1"/>
</dbReference>
<evidence type="ECO:0000256" key="1">
    <source>
        <dbReference type="ARBA" id="ARBA00022741"/>
    </source>
</evidence>
<organism evidence="4 5">
    <name type="scientific">Alteromonas halophila</name>
    <dbReference type="NCBI Taxonomy" id="516698"/>
    <lineage>
        <taxon>Bacteria</taxon>
        <taxon>Pseudomonadati</taxon>
        <taxon>Pseudomonadota</taxon>
        <taxon>Gammaproteobacteria</taxon>
        <taxon>Alteromonadales</taxon>
        <taxon>Alteromonadaceae</taxon>
        <taxon>Alteromonas/Salinimonas group</taxon>
        <taxon>Alteromonas</taxon>
    </lineage>
</organism>
<feature type="domain" description="ABC transporter" evidence="3">
    <location>
        <begin position="7"/>
        <end position="228"/>
    </location>
</feature>
<evidence type="ECO:0000259" key="3">
    <source>
        <dbReference type="PROSITE" id="PS50893"/>
    </source>
</evidence>
<dbReference type="InterPro" id="IPR015854">
    <property type="entry name" value="ABC_transpr_LolD-like"/>
</dbReference>
<dbReference type="SUPFAM" id="SSF52540">
    <property type="entry name" value="P-loop containing nucleoside triphosphate hydrolases"/>
    <property type="match status" value="1"/>
</dbReference>
<reference evidence="4" key="1">
    <citation type="journal article" date="2014" name="Int. J. Syst. Evol. Microbiol.">
        <title>Complete genome sequence of Corynebacterium casei LMG S-19264T (=DSM 44701T), isolated from a smear-ripened cheese.</title>
        <authorList>
            <consortium name="US DOE Joint Genome Institute (JGI-PGF)"/>
            <person name="Walter F."/>
            <person name="Albersmeier A."/>
            <person name="Kalinowski J."/>
            <person name="Ruckert C."/>
        </authorList>
    </citation>
    <scope>NUCLEOTIDE SEQUENCE</scope>
    <source>
        <strain evidence="4">KCTC 22164</strain>
    </source>
</reference>
<dbReference type="PANTHER" id="PTHR24220:SF611">
    <property type="entry name" value="ATP-BINDING COMPONENT OF ABC TRANSPORTER-RELATED"/>
    <property type="match status" value="1"/>
</dbReference>
<dbReference type="InterPro" id="IPR003593">
    <property type="entry name" value="AAA+_ATPase"/>
</dbReference>
<dbReference type="InterPro" id="IPR003439">
    <property type="entry name" value="ABC_transporter-like_ATP-bd"/>
</dbReference>
<dbReference type="GO" id="GO:0005524">
    <property type="term" value="F:ATP binding"/>
    <property type="evidence" value="ECO:0007669"/>
    <property type="project" value="UniProtKB-KW"/>
</dbReference>
<dbReference type="AlphaFoldDB" id="A0A918MWA4"/>
<name>A0A918MWA4_9ALTE</name>
<dbReference type="PANTHER" id="PTHR24220">
    <property type="entry name" value="IMPORT ATP-BINDING PROTEIN"/>
    <property type="match status" value="1"/>
</dbReference>
<dbReference type="EMBL" id="BMXP01000002">
    <property type="protein sequence ID" value="GGW78227.1"/>
    <property type="molecule type" value="Genomic_DNA"/>
</dbReference>
<dbReference type="InterPro" id="IPR027417">
    <property type="entry name" value="P-loop_NTPase"/>
</dbReference>
<keyword evidence="2 4" id="KW-0067">ATP-binding</keyword>
<reference evidence="4" key="2">
    <citation type="submission" date="2020-09" db="EMBL/GenBank/DDBJ databases">
        <authorList>
            <person name="Sun Q."/>
            <person name="Kim S."/>
        </authorList>
    </citation>
    <scope>NUCLEOTIDE SEQUENCE</scope>
    <source>
        <strain evidence="4">KCTC 22164</strain>
    </source>
</reference>
<dbReference type="InterPro" id="IPR017871">
    <property type="entry name" value="ABC_transporter-like_CS"/>
</dbReference>
<dbReference type="Gene3D" id="3.40.50.300">
    <property type="entry name" value="P-loop containing nucleotide triphosphate hydrolases"/>
    <property type="match status" value="1"/>
</dbReference>
<dbReference type="GO" id="GO:0016887">
    <property type="term" value="F:ATP hydrolysis activity"/>
    <property type="evidence" value="ECO:0007669"/>
    <property type="project" value="InterPro"/>
</dbReference>
<protein>
    <submittedName>
        <fullName evidence="4">Methionine ABC transporter ATP-binding protein</fullName>
    </submittedName>
</protein>
<evidence type="ECO:0000256" key="2">
    <source>
        <dbReference type="ARBA" id="ARBA00022840"/>
    </source>
</evidence>
<dbReference type="Pfam" id="PF00005">
    <property type="entry name" value="ABC_tran"/>
    <property type="match status" value="1"/>
</dbReference>
<dbReference type="Proteomes" id="UP000631300">
    <property type="component" value="Unassembled WGS sequence"/>
</dbReference>
<evidence type="ECO:0000313" key="4">
    <source>
        <dbReference type="EMBL" id="GGW78227.1"/>
    </source>
</evidence>
<keyword evidence="5" id="KW-1185">Reference proteome</keyword>
<accession>A0A918MWA4</accession>
<keyword evidence="1" id="KW-0547">Nucleotide-binding</keyword>
<sequence>MSDSPAVRLSEVTFAYDQSGPPVLAIPDWSIPRGEHIFLSGDSGSGKSTLLNLLGGTLTPSSGNITLLGEAFSSLPARKRDAARATHIGVVFQQFNLISYLSVKQNIAAAAYFAGRNYRHIDGDIIELLDNLHLPANTLNVRADSLSVGQQQRVSIARALINKPELLLVDEPTSALDTRARDAFMEVLTSVATNSAMLFVSHDPGLADNFKKTLTMRSLNEADKERQS</sequence>
<dbReference type="RefSeq" id="WP_189403864.1">
    <property type="nucleotide sequence ID" value="NZ_BMXP01000002.1"/>
</dbReference>